<dbReference type="Pfam" id="PF00702">
    <property type="entry name" value="Hydrolase"/>
    <property type="match status" value="1"/>
</dbReference>
<sequence length="219" mass="23926">MIRAVVFDIGECLLDRTREYGAWADWLGVPRHTFSAVFGAVVAQGRDFRETFQIFRPGFDLAEERARRDAAGVSECCGEEDLYSDVRPALSALRENGLWVGIAGNQSRYVAASLRALRLPADLVTASGDRGISKPDPAFFRHLVDAAPAEPHEILYVGDQLRNDVHPALRAGLLAAWIRRGPWGLMPSGAPADSVPATMQIDSLAQLPELIAEFNEGGR</sequence>
<reference evidence="2 3" key="1">
    <citation type="submission" date="2020-04" db="EMBL/GenBank/DDBJ databases">
        <title>Phylogenetic Diversity and Antibacterial Activity against Ralstonia solanacearum of Endophytic Actinomycete Isolated from Moss.</title>
        <authorList>
            <person name="Zhuang X."/>
        </authorList>
    </citation>
    <scope>NUCLEOTIDE SEQUENCE [LARGE SCALE GENOMIC DNA]</scope>
    <source>
        <strain evidence="2 3">LD120</strain>
    </source>
</reference>
<dbReference type="InterPro" id="IPR023214">
    <property type="entry name" value="HAD_sf"/>
</dbReference>
<dbReference type="InterPro" id="IPR036412">
    <property type="entry name" value="HAD-like_sf"/>
</dbReference>
<keyword evidence="1 2" id="KW-0378">Hydrolase</keyword>
<dbReference type="Gene3D" id="3.40.50.1000">
    <property type="entry name" value="HAD superfamily/HAD-like"/>
    <property type="match status" value="1"/>
</dbReference>
<dbReference type="RefSeq" id="WP_168542171.1">
    <property type="nucleotide sequence ID" value="NZ_JAAWWP010000016.1"/>
</dbReference>
<dbReference type="SUPFAM" id="SSF56784">
    <property type="entry name" value="HAD-like"/>
    <property type="match status" value="1"/>
</dbReference>
<comment type="caution">
    <text evidence="2">The sequence shown here is derived from an EMBL/GenBank/DDBJ whole genome shotgun (WGS) entry which is preliminary data.</text>
</comment>
<dbReference type="PANTHER" id="PTHR43316">
    <property type="entry name" value="HYDROLASE, HALOACID DELAHOGENASE-RELATED"/>
    <property type="match status" value="1"/>
</dbReference>
<name>A0ABX1H746_9ACTN</name>
<dbReference type="SFLD" id="SFLDG01129">
    <property type="entry name" value="C1.5:_HAD__Beta-PGM__Phosphata"/>
    <property type="match status" value="1"/>
</dbReference>
<dbReference type="InterPro" id="IPR051540">
    <property type="entry name" value="S-2-haloacid_dehalogenase"/>
</dbReference>
<organism evidence="2 3">
    <name type="scientific">Streptomyces physcomitrii</name>
    <dbReference type="NCBI Taxonomy" id="2724184"/>
    <lineage>
        <taxon>Bacteria</taxon>
        <taxon>Bacillati</taxon>
        <taxon>Actinomycetota</taxon>
        <taxon>Actinomycetes</taxon>
        <taxon>Kitasatosporales</taxon>
        <taxon>Streptomycetaceae</taxon>
        <taxon>Streptomyces</taxon>
    </lineage>
</organism>
<dbReference type="SFLD" id="SFLDS00003">
    <property type="entry name" value="Haloacid_Dehalogenase"/>
    <property type="match status" value="1"/>
</dbReference>
<gene>
    <name evidence="2" type="ORF">HFV08_23565</name>
</gene>
<evidence type="ECO:0000313" key="2">
    <source>
        <dbReference type="EMBL" id="NKI44169.1"/>
    </source>
</evidence>
<dbReference type="NCBIfam" id="TIGR01549">
    <property type="entry name" value="HAD-SF-IA-v1"/>
    <property type="match status" value="1"/>
</dbReference>
<keyword evidence="3" id="KW-1185">Reference proteome</keyword>
<dbReference type="GO" id="GO:0016787">
    <property type="term" value="F:hydrolase activity"/>
    <property type="evidence" value="ECO:0007669"/>
    <property type="project" value="UniProtKB-KW"/>
</dbReference>
<protein>
    <submittedName>
        <fullName evidence="2">HAD family hydrolase</fullName>
    </submittedName>
</protein>
<dbReference type="InterPro" id="IPR006439">
    <property type="entry name" value="HAD-SF_hydro_IA"/>
</dbReference>
<evidence type="ECO:0000313" key="3">
    <source>
        <dbReference type="Proteomes" id="UP000772196"/>
    </source>
</evidence>
<accession>A0ABX1H746</accession>
<dbReference type="EMBL" id="JAAWWP010000016">
    <property type="protein sequence ID" value="NKI44169.1"/>
    <property type="molecule type" value="Genomic_DNA"/>
</dbReference>
<evidence type="ECO:0000256" key="1">
    <source>
        <dbReference type="ARBA" id="ARBA00022801"/>
    </source>
</evidence>
<dbReference type="Proteomes" id="UP000772196">
    <property type="component" value="Unassembled WGS sequence"/>
</dbReference>
<proteinExistence type="predicted"/>